<dbReference type="Proteomes" id="UP001207605">
    <property type="component" value="Unassembled WGS sequence"/>
</dbReference>
<evidence type="ECO:0000259" key="3">
    <source>
        <dbReference type="PROSITE" id="PS50977"/>
    </source>
</evidence>
<comment type="caution">
    <text evidence="4">The sequence shown here is derived from an EMBL/GenBank/DDBJ whole genome shotgun (WGS) entry which is preliminary data.</text>
</comment>
<dbReference type="Gene3D" id="1.10.357.10">
    <property type="entry name" value="Tetracycline Repressor, domain 2"/>
    <property type="match status" value="1"/>
</dbReference>
<evidence type="ECO:0000256" key="2">
    <source>
        <dbReference type="PROSITE-ProRule" id="PRU00335"/>
    </source>
</evidence>
<dbReference type="RefSeq" id="WP_262582454.1">
    <property type="nucleotide sequence ID" value="NZ_JAOQJV010000032.1"/>
</dbReference>
<protein>
    <submittedName>
        <fullName evidence="4">TetR family transcriptional regulator</fullName>
    </submittedName>
</protein>
<evidence type="ECO:0000313" key="5">
    <source>
        <dbReference type="Proteomes" id="UP001207605"/>
    </source>
</evidence>
<feature type="domain" description="HTH tetR-type" evidence="3">
    <location>
        <begin position="3"/>
        <end position="63"/>
    </location>
</feature>
<proteinExistence type="predicted"/>
<dbReference type="InterPro" id="IPR009057">
    <property type="entry name" value="Homeodomain-like_sf"/>
</dbReference>
<keyword evidence="1 2" id="KW-0238">DNA-binding</keyword>
<feature type="DNA-binding region" description="H-T-H motif" evidence="2">
    <location>
        <begin position="26"/>
        <end position="45"/>
    </location>
</feature>
<sequence>MSMLTMKTIMQTFSEMIEEMPFDKITVLALVKRCEINHNTFYYHFQDLYELLDKWIQYEIDKLVKTLEDPTDLKAEMKAIFQACKEYPKIINHILSSLSKEQLEYHFFIKTEDSISKYIKKQLEDAGKYLSDEQIQSTAEFCRFALAGYFLKFNYMQPKPDVDEYVNHFEWIFDDLVHWTLESRE</sequence>
<accession>A0ABT2S9A5</accession>
<reference evidence="4 5" key="1">
    <citation type="journal article" date="2021" name="ISME Commun">
        <title>Automated analysis of genomic sequences facilitates high-throughput and comprehensive description of bacteria.</title>
        <authorList>
            <person name="Hitch T.C.A."/>
        </authorList>
    </citation>
    <scope>NUCLEOTIDE SEQUENCE [LARGE SCALE GENOMIC DNA]</scope>
    <source>
        <strain evidence="4 5">Sanger_02</strain>
    </source>
</reference>
<dbReference type="InterPro" id="IPR001647">
    <property type="entry name" value="HTH_TetR"/>
</dbReference>
<dbReference type="InterPro" id="IPR050624">
    <property type="entry name" value="HTH-type_Tx_Regulator"/>
</dbReference>
<dbReference type="PROSITE" id="PS50977">
    <property type="entry name" value="HTH_TETR_2"/>
    <property type="match status" value="1"/>
</dbReference>
<name>A0ABT2S9A5_9FIRM</name>
<evidence type="ECO:0000256" key="1">
    <source>
        <dbReference type="ARBA" id="ARBA00023125"/>
    </source>
</evidence>
<dbReference type="SUPFAM" id="SSF46689">
    <property type="entry name" value="Homeodomain-like"/>
    <property type="match status" value="1"/>
</dbReference>
<keyword evidence="5" id="KW-1185">Reference proteome</keyword>
<organism evidence="4 5">
    <name type="scientific">Dorea ammoniilytica</name>
    <dbReference type="NCBI Taxonomy" id="2981788"/>
    <lineage>
        <taxon>Bacteria</taxon>
        <taxon>Bacillati</taxon>
        <taxon>Bacillota</taxon>
        <taxon>Clostridia</taxon>
        <taxon>Lachnospirales</taxon>
        <taxon>Lachnospiraceae</taxon>
        <taxon>Dorea</taxon>
    </lineage>
</organism>
<gene>
    <name evidence="4" type="ORF">OCV65_13180</name>
</gene>
<dbReference type="PANTHER" id="PTHR43479">
    <property type="entry name" value="ACREF/ENVCD OPERON REPRESSOR-RELATED"/>
    <property type="match status" value="1"/>
</dbReference>
<evidence type="ECO:0000313" key="4">
    <source>
        <dbReference type="EMBL" id="MCU6701171.1"/>
    </source>
</evidence>
<dbReference type="EMBL" id="JAOQJV010000032">
    <property type="protein sequence ID" value="MCU6701171.1"/>
    <property type="molecule type" value="Genomic_DNA"/>
</dbReference>
<dbReference type="PANTHER" id="PTHR43479:SF7">
    <property type="entry name" value="TETR-FAMILY TRANSCRIPTIONAL REGULATOR"/>
    <property type="match status" value="1"/>
</dbReference>